<reference evidence="2" key="1">
    <citation type="submission" date="2024-01" db="EMBL/GenBank/DDBJ databases">
        <title>The genome sequence of Micromonospora mangrovi CCTCC AA 2012012.</title>
        <authorList>
            <person name="Gao J."/>
        </authorList>
    </citation>
    <scope>NUCLEOTIDE SEQUENCE</scope>
    <source>
        <strain evidence="2">CCTCC AA 2012012</strain>
    </source>
</reference>
<accession>A0AAU8HC58</accession>
<dbReference type="SUPFAM" id="SSF55718">
    <property type="entry name" value="SCP-like"/>
    <property type="match status" value="1"/>
</dbReference>
<dbReference type="RefSeq" id="WP_350933104.1">
    <property type="nucleotide sequence ID" value="NZ_CP157762.1"/>
</dbReference>
<sequence>MDHSDPSTMDLLAFGRYVAGASAAELGRLVQGDGRTALLDRLFHSMPDVFRADRAGNLKAVIHWHVGDRVDGGADHYEMVIADGRCVVSPAPTGRPDLTLTLGAVSYLQLVTANAHAVALVVRGRLRTRGDLALTAKFPSLFDPPKP</sequence>
<proteinExistence type="predicted"/>
<organism evidence="3">
    <name type="scientific">Micromonospora sp. CCTCC AA 2012012</name>
    <dbReference type="NCBI Taxonomy" id="3111921"/>
    <lineage>
        <taxon>Bacteria</taxon>
        <taxon>Bacillati</taxon>
        <taxon>Actinomycetota</taxon>
        <taxon>Actinomycetes</taxon>
        <taxon>Micromonosporales</taxon>
        <taxon>Micromonosporaceae</taxon>
        <taxon>Micromonospora</taxon>
    </lineage>
</organism>
<name>A0AAU8HC58_9ACTN</name>
<evidence type="ECO:0000313" key="3">
    <source>
        <dbReference type="EMBL" id="XCH74144.1"/>
    </source>
</evidence>
<feature type="domain" description="SCP2" evidence="1">
    <location>
        <begin position="51"/>
        <end position="143"/>
    </location>
</feature>
<reference evidence="3" key="2">
    <citation type="submission" date="2024-06" db="EMBL/GenBank/DDBJ databases">
        <title>Micromonospora mangrovi CCTCC AA 2012012 genome sequences.</title>
        <authorList>
            <person name="Gao J."/>
        </authorList>
    </citation>
    <scope>NUCLEOTIDE SEQUENCE</scope>
    <source>
        <strain evidence="3">CCTCC AA 2012012</strain>
    </source>
</reference>
<dbReference type="EMBL" id="CP157762">
    <property type="protein sequence ID" value="XBP93446.1"/>
    <property type="molecule type" value="Genomic_DNA"/>
</dbReference>
<evidence type="ECO:0000259" key="1">
    <source>
        <dbReference type="Pfam" id="PF02036"/>
    </source>
</evidence>
<gene>
    <name evidence="3" type="ORF">ABUL08_28420</name>
    <name evidence="2" type="ORF">VK199_28335</name>
</gene>
<dbReference type="EMBL" id="CP159342">
    <property type="protein sequence ID" value="XCH74144.1"/>
    <property type="molecule type" value="Genomic_DNA"/>
</dbReference>
<dbReference type="Gene3D" id="3.30.1050.10">
    <property type="entry name" value="SCP2 sterol-binding domain"/>
    <property type="match status" value="1"/>
</dbReference>
<dbReference type="InterPro" id="IPR036527">
    <property type="entry name" value="SCP2_sterol-bd_dom_sf"/>
</dbReference>
<dbReference type="InterPro" id="IPR003033">
    <property type="entry name" value="SCP2_sterol-bd_dom"/>
</dbReference>
<dbReference type="Pfam" id="PF02036">
    <property type="entry name" value="SCP2"/>
    <property type="match status" value="1"/>
</dbReference>
<evidence type="ECO:0000313" key="2">
    <source>
        <dbReference type="EMBL" id="XBP93446.1"/>
    </source>
</evidence>
<dbReference type="AlphaFoldDB" id="A0AAU8HC58"/>
<protein>
    <submittedName>
        <fullName evidence="3">SCP2 sterol-binding domain-containing protein</fullName>
    </submittedName>
</protein>